<dbReference type="PaxDb" id="4097-A0A1S4BU19"/>
<name>A0A1S4BU19_TOBAC</name>
<dbReference type="PANTHER" id="PTHR12875:SF0">
    <property type="entry name" value="GOLGI TO ER TRAFFIC PROTEIN 4 HOMOLOG"/>
    <property type="match status" value="1"/>
</dbReference>
<dbReference type="RefSeq" id="XP_016492318.1">
    <property type="nucleotide sequence ID" value="XM_016636832.1"/>
</dbReference>
<dbReference type="OrthoDB" id="10252405at2759"/>
<dbReference type="STRING" id="4097.A0A1S4BU19"/>
<gene>
    <name evidence="2" type="primary">LOC107811839</name>
</gene>
<protein>
    <submittedName>
        <fullName evidence="2">Golgi to ER traffic protein 4 homolog</fullName>
    </submittedName>
</protein>
<organism evidence="2">
    <name type="scientific">Nicotiana tabacum</name>
    <name type="common">Common tobacco</name>
    <dbReference type="NCBI Taxonomy" id="4097"/>
    <lineage>
        <taxon>Eukaryota</taxon>
        <taxon>Viridiplantae</taxon>
        <taxon>Streptophyta</taxon>
        <taxon>Embryophyta</taxon>
        <taxon>Tracheophyta</taxon>
        <taxon>Spermatophyta</taxon>
        <taxon>Magnoliopsida</taxon>
        <taxon>eudicotyledons</taxon>
        <taxon>Gunneridae</taxon>
        <taxon>Pentapetalae</taxon>
        <taxon>asterids</taxon>
        <taxon>lamiids</taxon>
        <taxon>Solanales</taxon>
        <taxon>Solanaceae</taxon>
        <taxon>Nicotianoideae</taxon>
        <taxon>Nicotianeae</taxon>
        <taxon>Nicotiana</taxon>
    </lineage>
</organism>
<accession>A0A1S4BU19</accession>
<dbReference type="SMR" id="A0A1S4BU19"/>
<dbReference type="Pfam" id="PF04190">
    <property type="entry name" value="GET4"/>
    <property type="match status" value="1"/>
</dbReference>
<dbReference type="GO" id="GO:0005829">
    <property type="term" value="C:cytosol"/>
    <property type="evidence" value="ECO:0000318"/>
    <property type="project" value="GO_Central"/>
</dbReference>
<dbReference type="InterPro" id="IPR007317">
    <property type="entry name" value="GET4"/>
</dbReference>
<dbReference type="OMA" id="MGELKEH"/>
<evidence type="ECO:0000256" key="1">
    <source>
        <dbReference type="ARBA" id="ARBA00005351"/>
    </source>
</evidence>
<dbReference type="Gene3D" id="1.25.40.10">
    <property type="entry name" value="Tetratricopeptide repeat domain"/>
    <property type="match status" value="1"/>
</dbReference>
<dbReference type="InterPro" id="IPR011990">
    <property type="entry name" value="TPR-like_helical_dom_sf"/>
</dbReference>
<evidence type="ECO:0000313" key="2">
    <source>
        <dbReference type="RefSeq" id="XP_016492318.1"/>
    </source>
</evidence>
<reference evidence="2" key="1">
    <citation type="submission" date="2025-08" db="UniProtKB">
        <authorList>
            <consortium name="RefSeq"/>
        </authorList>
    </citation>
    <scope>IDENTIFICATION</scope>
</reference>
<dbReference type="PANTHER" id="PTHR12875">
    <property type="entry name" value="GOLGI TO ER TRAFFIC PROTEIN 4 HOMOLOG"/>
    <property type="match status" value="1"/>
</dbReference>
<dbReference type="KEGG" id="nta:107811839"/>
<comment type="similarity">
    <text evidence="1">Belongs to the GET4 family.</text>
</comment>
<sequence>MGKCYPGEDDLAIARAILMYLSLGNLRDANKLMEEVEKEMQAKHLGFPQSELMQFVNYLLLTVQRDALPLFNMLRQSYKSSIDRDPLLNELLDEIAKKFYGVQRKNPLQGMFGDIFKMIGGE</sequence>
<proteinExistence type="inferred from homology"/>
<dbReference type="AlphaFoldDB" id="A0A1S4BU19"/>
<dbReference type="GO" id="GO:0045048">
    <property type="term" value="P:protein insertion into ER membrane"/>
    <property type="evidence" value="ECO:0000318"/>
    <property type="project" value="GO_Central"/>
</dbReference>